<organism evidence="1">
    <name type="scientific">marine sediment metagenome</name>
    <dbReference type="NCBI Taxonomy" id="412755"/>
    <lineage>
        <taxon>unclassified sequences</taxon>
        <taxon>metagenomes</taxon>
        <taxon>ecological metagenomes</taxon>
    </lineage>
</organism>
<comment type="caution">
    <text evidence="1">The sequence shown here is derived from an EMBL/GenBank/DDBJ whole genome shotgun (WGS) entry which is preliminary data.</text>
</comment>
<sequence length="31" mass="3871">FLLIKPGVVNKRNIEFWRQEIHVENYDRENN</sequence>
<evidence type="ECO:0000313" key="1">
    <source>
        <dbReference type="EMBL" id="GAI72247.1"/>
    </source>
</evidence>
<name>X1QUJ2_9ZZZZ</name>
<proteinExistence type="predicted"/>
<dbReference type="AlphaFoldDB" id="X1QUJ2"/>
<accession>X1QUJ2</accession>
<gene>
    <name evidence="1" type="ORF">S12H4_03831</name>
</gene>
<feature type="non-terminal residue" evidence="1">
    <location>
        <position position="1"/>
    </location>
</feature>
<dbReference type="EMBL" id="BARW01001122">
    <property type="protein sequence ID" value="GAI72247.1"/>
    <property type="molecule type" value="Genomic_DNA"/>
</dbReference>
<reference evidence="1" key="1">
    <citation type="journal article" date="2014" name="Front. Microbiol.">
        <title>High frequency of phylogenetically diverse reductive dehalogenase-homologous genes in deep subseafloor sedimentary metagenomes.</title>
        <authorList>
            <person name="Kawai M."/>
            <person name="Futagami T."/>
            <person name="Toyoda A."/>
            <person name="Takaki Y."/>
            <person name="Nishi S."/>
            <person name="Hori S."/>
            <person name="Arai W."/>
            <person name="Tsubouchi T."/>
            <person name="Morono Y."/>
            <person name="Uchiyama I."/>
            <person name="Ito T."/>
            <person name="Fujiyama A."/>
            <person name="Inagaki F."/>
            <person name="Takami H."/>
        </authorList>
    </citation>
    <scope>NUCLEOTIDE SEQUENCE</scope>
    <source>
        <strain evidence="1">Expedition CK06-06</strain>
    </source>
</reference>
<protein>
    <submittedName>
        <fullName evidence="1">Uncharacterized protein</fullName>
    </submittedName>
</protein>